<feature type="domain" description="Glycosyltransferase subfamily 4-like N-terminal" evidence="2">
    <location>
        <begin position="13"/>
        <end position="176"/>
    </location>
</feature>
<proteinExistence type="predicted"/>
<keyword evidence="4" id="KW-1185">Reference proteome</keyword>
<evidence type="ECO:0000259" key="2">
    <source>
        <dbReference type="Pfam" id="PF13439"/>
    </source>
</evidence>
<feature type="domain" description="Glycosyl transferase family 1" evidence="1">
    <location>
        <begin position="181"/>
        <end position="348"/>
    </location>
</feature>
<dbReference type="Proteomes" id="UP001302486">
    <property type="component" value="Chromosome"/>
</dbReference>
<reference evidence="4" key="1">
    <citation type="submission" date="2024-06" db="EMBL/GenBank/DDBJ databases">
        <title>Hwangdonia haimaensis gen. nov., sp. nov., a member of the family Flavobacteriaceae isolated from the haima cold seep.</title>
        <authorList>
            <person name="Li J."/>
        </authorList>
    </citation>
    <scope>NUCLEOTIDE SEQUENCE [LARGE SCALE GENOMIC DNA]</scope>
    <source>
        <strain evidence="4">SCSIO 19198</strain>
    </source>
</reference>
<dbReference type="RefSeq" id="WP_316984709.1">
    <property type="nucleotide sequence ID" value="NZ_CP136521.1"/>
</dbReference>
<keyword evidence="3" id="KW-0328">Glycosyltransferase</keyword>
<dbReference type="EMBL" id="CP136521">
    <property type="protein sequence ID" value="WOD45052.1"/>
    <property type="molecule type" value="Genomic_DNA"/>
</dbReference>
<dbReference type="InterPro" id="IPR050194">
    <property type="entry name" value="Glycosyltransferase_grp1"/>
</dbReference>
<dbReference type="InterPro" id="IPR028098">
    <property type="entry name" value="Glyco_trans_4-like_N"/>
</dbReference>
<dbReference type="SUPFAM" id="SSF53756">
    <property type="entry name" value="UDP-Glycosyltransferase/glycogen phosphorylase"/>
    <property type="match status" value="1"/>
</dbReference>
<evidence type="ECO:0000259" key="1">
    <source>
        <dbReference type="Pfam" id="PF00534"/>
    </source>
</evidence>
<accession>A0AA97EPL8</accession>
<organism evidence="3 4">
    <name type="scientific">Hwangdonia lutea</name>
    <dbReference type="NCBI Taxonomy" id="3075823"/>
    <lineage>
        <taxon>Bacteria</taxon>
        <taxon>Pseudomonadati</taxon>
        <taxon>Bacteroidota</taxon>
        <taxon>Flavobacteriia</taxon>
        <taxon>Flavobacteriales</taxon>
        <taxon>Flavobacteriaceae</taxon>
        <taxon>Hwangdonia</taxon>
    </lineage>
</organism>
<dbReference type="GO" id="GO:0016757">
    <property type="term" value="F:glycosyltransferase activity"/>
    <property type="evidence" value="ECO:0007669"/>
    <property type="project" value="UniProtKB-KW"/>
</dbReference>
<dbReference type="PANTHER" id="PTHR45947:SF3">
    <property type="entry name" value="SULFOQUINOVOSYL TRANSFERASE SQD2"/>
    <property type="match status" value="1"/>
</dbReference>
<sequence>MNKIKIAHVLDSVGGVEVYLRLITENMNSDIFDNIIIHKINKNKKSYYNKSNSLIKEFDIPIQREISLFKDLKAVYLTIKVLKKEKPDVIHAHSAKGGIIARLASLIYKVNVLHTPHAYSYLSANSKLKSKLFLVIEQVFKNFNSYLLATSESEKLRGIKDVGYSKNRVFVLNNSILPISKQQEENQLRLPDEYICTVGRPSFQKNLEMMIEVIKLLKRKKPNIFLVIMGVGEYSPNKESIKALIKAYKLENNIKLIEWMEREKIFQIISKSKIYISTSRYEGLPYSIIESLALSKACVVTDCDGNRDLIKDGYNGYIVGQNDVDLMSEKIHYLFNNKDVREKFEKNSFNYFEKNFNIKKNIKKLENIYNNFNL</sequence>
<protein>
    <submittedName>
        <fullName evidence="3">Glycosyltransferase</fullName>
        <ecNumber evidence="3">2.4.-.-</ecNumber>
    </submittedName>
</protein>
<name>A0AA97EPL8_9FLAO</name>
<dbReference type="Pfam" id="PF13439">
    <property type="entry name" value="Glyco_transf_4"/>
    <property type="match status" value="1"/>
</dbReference>
<evidence type="ECO:0000313" key="4">
    <source>
        <dbReference type="Proteomes" id="UP001302486"/>
    </source>
</evidence>
<gene>
    <name evidence="3" type="ORF">RNZ46_07235</name>
</gene>
<dbReference type="Gene3D" id="3.40.50.2000">
    <property type="entry name" value="Glycogen Phosphorylase B"/>
    <property type="match status" value="2"/>
</dbReference>
<evidence type="ECO:0000313" key="3">
    <source>
        <dbReference type="EMBL" id="WOD45052.1"/>
    </source>
</evidence>
<dbReference type="InterPro" id="IPR001296">
    <property type="entry name" value="Glyco_trans_1"/>
</dbReference>
<dbReference type="PANTHER" id="PTHR45947">
    <property type="entry name" value="SULFOQUINOVOSYL TRANSFERASE SQD2"/>
    <property type="match status" value="1"/>
</dbReference>
<keyword evidence="3" id="KW-0808">Transferase</keyword>
<dbReference type="Pfam" id="PF00534">
    <property type="entry name" value="Glycos_transf_1"/>
    <property type="match status" value="1"/>
</dbReference>
<dbReference type="EC" id="2.4.-.-" evidence="3"/>
<dbReference type="AlphaFoldDB" id="A0AA97EPL8"/>
<dbReference type="KEGG" id="hws:RNZ46_07235"/>